<sequence length="195" mass="21565">MTLRSVNGLRMKTASLTRRIAVVTVTFSVVLLLVVAFVTGTLRFRRILMEPMRGSSTLLDAHRTTYNSAINPGGLHRKLLQNHAQVVEPNRIWGDKCSTSDIVINQGPTDPLPSGIPTYTVEIINVCTTGCDISGIHLTCGWFSSARLINPRIFKRLRYDDCLVNNGNPLVNGHTISFQYANTFPYQLSVSSVVC</sequence>
<dbReference type="PANTHER" id="PTHR33184">
    <property type="entry name" value="PROTEIN TAPETUM DETERMINANT 1-LIKE-RELATED"/>
    <property type="match status" value="1"/>
</dbReference>
<accession>A0AAP0H9Z2</accession>
<dbReference type="EMBL" id="JBCNJP010000002">
    <property type="protein sequence ID" value="KAK9080563.1"/>
    <property type="molecule type" value="Genomic_DNA"/>
</dbReference>
<dbReference type="Pfam" id="PF24068">
    <property type="entry name" value="TPD1_C"/>
    <property type="match status" value="1"/>
</dbReference>
<protein>
    <recommendedName>
        <fullName evidence="5">Protein TAPETUM DETERMINANT 1</fullName>
    </recommendedName>
</protein>
<evidence type="ECO:0000256" key="1">
    <source>
        <dbReference type="ARBA" id="ARBA00022729"/>
    </source>
</evidence>
<dbReference type="GO" id="GO:0001709">
    <property type="term" value="P:cell fate determination"/>
    <property type="evidence" value="ECO:0007669"/>
    <property type="project" value="TreeGrafter"/>
</dbReference>
<feature type="transmembrane region" description="Helical" evidence="2">
    <location>
        <begin position="20"/>
        <end position="44"/>
    </location>
</feature>
<gene>
    <name evidence="3" type="ORF">SSX86_000321</name>
</gene>
<keyword evidence="2" id="KW-1133">Transmembrane helix</keyword>
<name>A0AAP0H9Z2_9ASTR</name>
<reference evidence="3 4" key="1">
    <citation type="submission" date="2024-04" db="EMBL/GenBank/DDBJ databases">
        <title>The reference genome of an endangered Asteraceae, Deinandra increscens subsp. villosa, native to the Central Coast of California.</title>
        <authorList>
            <person name="Guilliams M."/>
            <person name="Hasenstab-Lehman K."/>
            <person name="Meyer R."/>
            <person name="Mcevoy S."/>
        </authorList>
    </citation>
    <scope>NUCLEOTIDE SEQUENCE [LARGE SCALE GENOMIC DNA]</scope>
    <source>
        <tissue evidence="3">Leaf</tissue>
    </source>
</reference>
<evidence type="ECO:0008006" key="5">
    <source>
        <dbReference type="Google" id="ProtNLM"/>
    </source>
</evidence>
<evidence type="ECO:0000313" key="4">
    <source>
        <dbReference type="Proteomes" id="UP001408789"/>
    </source>
</evidence>
<dbReference type="AlphaFoldDB" id="A0AAP0H9Z2"/>
<keyword evidence="1" id="KW-0732">Signal</keyword>
<proteinExistence type="predicted"/>
<organism evidence="3 4">
    <name type="scientific">Deinandra increscens subsp. villosa</name>
    <dbReference type="NCBI Taxonomy" id="3103831"/>
    <lineage>
        <taxon>Eukaryota</taxon>
        <taxon>Viridiplantae</taxon>
        <taxon>Streptophyta</taxon>
        <taxon>Embryophyta</taxon>
        <taxon>Tracheophyta</taxon>
        <taxon>Spermatophyta</taxon>
        <taxon>Magnoliopsida</taxon>
        <taxon>eudicotyledons</taxon>
        <taxon>Gunneridae</taxon>
        <taxon>Pentapetalae</taxon>
        <taxon>asterids</taxon>
        <taxon>campanulids</taxon>
        <taxon>Asterales</taxon>
        <taxon>Asteraceae</taxon>
        <taxon>Asteroideae</taxon>
        <taxon>Heliantheae alliance</taxon>
        <taxon>Madieae</taxon>
        <taxon>Madiinae</taxon>
        <taxon>Deinandra</taxon>
    </lineage>
</organism>
<comment type="caution">
    <text evidence="3">The sequence shown here is derived from an EMBL/GenBank/DDBJ whole genome shotgun (WGS) entry which is preliminary data.</text>
</comment>
<keyword evidence="4" id="KW-1185">Reference proteome</keyword>
<dbReference type="InterPro" id="IPR040361">
    <property type="entry name" value="TPD1"/>
</dbReference>
<keyword evidence="2" id="KW-0812">Transmembrane</keyword>
<dbReference type="PANTHER" id="PTHR33184:SF67">
    <property type="entry name" value="PROTEIN TAPETUM DETERMINANT 1"/>
    <property type="match status" value="1"/>
</dbReference>
<evidence type="ECO:0000313" key="3">
    <source>
        <dbReference type="EMBL" id="KAK9080563.1"/>
    </source>
</evidence>
<evidence type="ECO:0000256" key="2">
    <source>
        <dbReference type="SAM" id="Phobius"/>
    </source>
</evidence>
<dbReference type="Proteomes" id="UP001408789">
    <property type="component" value="Unassembled WGS sequence"/>
</dbReference>
<keyword evidence="2" id="KW-0472">Membrane</keyword>